<keyword evidence="3" id="KW-1185">Reference proteome</keyword>
<accession>A0A2V0PCX7</accession>
<feature type="domain" description="Cupin type-2" evidence="1">
    <location>
        <begin position="73"/>
        <end position="131"/>
    </location>
</feature>
<dbReference type="Gene3D" id="2.60.120.10">
    <property type="entry name" value="Jelly Rolls"/>
    <property type="match status" value="1"/>
</dbReference>
<name>A0A2V0PCX7_9CHLO</name>
<dbReference type="AlphaFoldDB" id="A0A2V0PCX7"/>
<dbReference type="InterPro" id="IPR011051">
    <property type="entry name" value="RmlC_Cupin_sf"/>
</dbReference>
<evidence type="ECO:0000313" key="3">
    <source>
        <dbReference type="Proteomes" id="UP000247498"/>
    </source>
</evidence>
<dbReference type="Proteomes" id="UP000247498">
    <property type="component" value="Unassembled WGS sequence"/>
</dbReference>
<reference evidence="2 3" key="1">
    <citation type="journal article" date="2018" name="Sci. Rep.">
        <title>Raphidocelis subcapitata (=Pseudokirchneriella subcapitata) provides an insight into genome evolution and environmental adaptations in the Sphaeropleales.</title>
        <authorList>
            <person name="Suzuki S."/>
            <person name="Yamaguchi H."/>
            <person name="Nakajima N."/>
            <person name="Kawachi M."/>
        </authorList>
    </citation>
    <scope>NUCLEOTIDE SEQUENCE [LARGE SCALE GENOMIC DNA]</scope>
    <source>
        <strain evidence="2 3">NIES-35</strain>
    </source>
</reference>
<protein>
    <recommendedName>
        <fullName evidence="1">Cupin type-2 domain-containing protein</fullName>
    </recommendedName>
</protein>
<gene>
    <name evidence="2" type="ORF">Rsub_08722</name>
</gene>
<dbReference type="Pfam" id="PF07883">
    <property type="entry name" value="Cupin_2"/>
    <property type="match status" value="1"/>
</dbReference>
<dbReference type="InterPro" id="IPR014710">
    <property type="entry name" value="RmlC-like_jellyroll"/>
</dbReference>
<dbReference type="InParanoid" id="A0A2V0PCX7"/>
<proteinExistence type="predicted"/>
<dbReference type="InterPro" id="IPR013096">
    <property type="entry name" value="Cupin_2"/>
</dbReference>
<dbReference type="PANTHER" id="PTHR36440">
    <property type="entry name" value="PUTATIVE (AFU_ORTHOLOGUE AFUA_8G07350)-RELATED"/>
    <property type="match status" value="1"/>
</dbReference>
<dbReference type="SUPFAM" id="SSF51182">
    <property type="entry name" value="RmlC-like cupins"/>
    <property type="match status" value="1"/>
</dbReference>
<dbReference type="InterPro" id="IPR053146">
    <property type="entry name" value="QDO-like"/>
</dbReference>
<organism evidence="2 3">
    <name type="scientific">Raphidocelis subcapitata</name>
    <dbReference type="NCBI Taxonomy" id="307507"/>
    <lineage>
        <taxon>Eukaryota</taxon>
        <taxon>Viridiplantae</taxon>
        <taxon>Chlorophyta</taxon>
        <taxon>core chlorophytes</taxon>
        <taxon>Chlorophyceae</taxon>
        <taxon>CS clade</taxon>
        <taxon>Sphaeropleales</taxon>
        <taxon>Selenastraceae</taxon>
        <taxon>Raphidocelis</taxon>
    </lineage>
</organism>
<dbReference type="PANTHER" id="PTHR36440:SF1">
    <property type="entry name" value="PUTATIVE (AFU_ORTHOLOGUE AFUA_8G07350)-RELATED"/>
    <property type="match status" value="1"/>
</dbReference>
<dbReference type="STRING" id="307507.A0A2V0PCX7"/>
<dbReference type="OrthoDB" id="535897at2759"/>
<evidence type="ECO:0000313" key="2">
    <source>
        <dbReference type="EMBL" id="GBF95740.1"/>
    </source>
</evidence>
<sequence length="243" mass="25066">MPPTRYAATRRRCDALAAAAAVALAALLFARPSAAPGSSSHRRDQSGLVWLEGGGQDAWRVLSRGRECCAFEQRIRGGGGPPLHRHPASVETFEVLHGMMAWKVEGAQGQAAAGQRLVVPAGAAHSFRNAGAPDEELYVRFTVQPCGAAVSFFENLAGVSADAGGRGRVPLLQRLLLYSAHGVELAGLPRPLWRVAVALAAPLARAAGFAASYPAYGSAGGKEEGGGGPARGDGVLHCAANAQ</sequence>
<dbReference type="EMBL" id="BDRX01000069">
    <property type="protein sequence ID" value="GBF95740.1"/>
    <property type="molecule type" value="Genomic_DNA"/>
</dbReference>
<evidence type="ECO:0000259" key="1">
    <source>
        <dbReference type="Pfam" id="PF07883"/>
    </source>
</evidence>
<comment type="caution">
    <text evidence="2">The sequence shown here is derived from an EMBL/GenBank/DDBJ whole genome shotgun (WGS) entry which is preliminary data.</text>
</comment>